<evidence type="ECO:0000256" key="9">
    <source>
        <dbReference type="ARBA" id="ARBA00022960"/>
    </source>
</evidence>
<comment type="catalytic activity">
    <reaction evidence="13 14">
        <text>UDP-N-acetyl-alpha-D-muramate + L-alanine + ATP = UDP-N-acetyl-alpha-D-muramoyl-L-alanine + ADP + phosphate + H(+)</text>
        <dbReference type="Rhea" id="RHEA:23372"/>
        <dbReference type="ChEBI" id="CHEBI:15378"/>
        <dbReference type="ChEBI" id="CHEBI:30616"/>
        <dbReference type="ChEBI" id="CHEBI:43474"/>
        <dbReference type="ChEBI" id="CHEBI:57972"/>
        <dbReference type="ChEBI" id="CHEBI:70757"/>
        <dbReference type="ChEBI" id="CHEBI:83898"/>
        <dbReference type="ChEBI" id="CHEBI:456216"/>
        <dbReference type="EC" id="6.3.2.8"/>
    </reaction>
</comment>
<sequence length="452" mass="49888">MKKKILFLGVGGIGVSALAIAAKKLGADVAGYDSIPNKLTIKLESLGISIFSSPNSVDASDYDMVVYSSAILDNHPLLSKARVLGVQCLQRAMFLALLMKDFRYSVAVTGTHGKTTTSSILATLLCKLDTTSSFVVGGVVKYTDSNIQVNGTDKLVIEADESDASFLYLNPNVAIVTNIDLDHMSTYKNSYDNLLENFANFLMKESIENIYLCVDDHGCNDLLDKYRSRVVGNIVSYGFTLNSDARIYNYRVSDNLTTFTVEYKSGKYDFELQLPGEYNVQNATACVVACLDLGFRYEDIYNALVTVKGVARRFDIYDKQISSHRIPVIDDYGHHPVEVTSSLGAVRDKYPNKKIIHVFQPHRYTRNRDLLIDWPKALSLADQLIILPTYSAGEQVIQGAESQDLIKNIPKALLADSFDHVLSLLEKLVDDNTVVLIQGAGDVTNLVGMIGE</sequence>
<dbReference type="InterPro" id="IPR004101">
    <property type="entry name" value="Mur_ligase_C"/>
</dbReference>
<evidence type="ECO:0000256" key="1">
    <source>
        <dbReference type="ARBA" id="ARBA00004496"/>
    </source>
</evidence>
<feature type="signal peptide" evidence="15">
    <location>
        <begin position="1"/>
        <end position="21"/>
    </location>
</feature>
<proteinExistence type="inferred from homology"/>
<dbReference type="InterPro" id="IPR005758">
    <property type="entry name" value="UDP-N-AcMur_Ala_ligase_MurC"/>
</dbReference>
<dbReference type="KEGG" id="fpz:LA55_49"/>
<keyword evidence="12 14" id="KW-0961">Cell wall biogenesis/degradation</keyword>
<dbReference type="GO" id="GO:0008360">
    <property type="term" value="P:regulation of cell shape"/>
    <property type="evidence" value="ECO:0007669"/>
    <property type="project" value="UniProtKB-KW"/>
</dbReference>
<dbReference type="HAMAP" id="MF_00046">
    <property type="entry name" value="MurC"/>
    <property type="match status" value="1"/>
</dbReference>
<evidence type="ECO:0000256" key="11">
    <source>
        <dbReference type="ARBA" id="ARBA00023306"/>
    </source>
</evidence>
<dbReference type="SUPFAM" id="SSF53623">
    <property type="entry name" value="MurD-like peptide ligases, catalytic domain"/>
    <property type="match status" value="1"/>
</dbReference>
<dbReference type="GO" id="GO:0005737">
    <property type="term" value="C:cytoplasm"/>
    <property type="evidence" value="ECO:0007669"/>
    <property type="project" value="UniProtKB-SubCell"/>
</dbReference>
<keyword evidence="5 14" id="KW-0436">Ligase</keyword>
<comment type="function">
    <text evidence="14">Cell wall formation.</text>
</comment>
<protein>
    <recommendedName>
        <fullName evidence="3 14">UDP-N-acetylmuramate--L-alanine ligase</fullName>
        <ecNumber evidence="3 14">6.3.2.8</ecNumber>
    </recommendedName>
    <alternativeName>
        <fullName evidence="14">UDP-N-acetylmuramoyl-L-alanine synthetase</fullName>
    </alternativeName>
</protein>
<dbReference type="PANTHER" id="PTHR43445:SF3">
    <property type="entry name" value="UDP-N-ACETYLMURAMATE--L-ALANINE LIGASE"/>
    <property type="match status" value="1"/>
</dbReference>
<evidence type="ECO:0000256" key="13">
    <source>
        <dbReference type="ARBA" id="ARBA00047833"/>
    </source>
</evidence>
<feature type="domain" description="Mur ligase central" evidence="18">
    <location>
        <begin position="108"/>
        <end position="289"/>
    </location>
</feature>
<dbReference type="GO" id="GO:0009252">
    <property type="term" value="P:peptidoglycan biosynthetic process"/>
    <property type="evidence" value="ECO:0007669"/>
    <property type="project" value="UniProtKB-UniRule"/>
</dbReference>
<comment type="similarity">
    <text evidence="14">Belongs to the MurCDEF family.</text>
</comment>
<evidence type="ECO:0000256" key="2">
    <source>
        <dbReference type="ARBA" id="ARBA00004752"/>
    </source>
</evidence>
<comment type="pathway">
    <text evidence="2 14">Cell wall biogenesis; peptidoglycan biosynthesis.</text>
</comment>
<dbReference type="InterPro" id="IPR000713">
    <property type="entry name" value="Mur_ligase_N"/>
</dbReference>
<dbReference type="Pfam" id="PF08245">
    <property type="entry name" value="Mur_ligase_M"/>
    <property type="match status" value="1"/>
</dbReference>
<keyword evidence="10 14" id="KW-0573">Peptidoglycan synthesis</keyword>
<keyword evidence="9 14" id="KW-0133">Cell shape</keyword>
<dbReference type="STRING" id="28110.KU46_591"/>
<dbReference type="GO" id="GO:0051301">
    <property type="term" value="P:cell division"/>
    <property type="evidence" value="ECO:0007669"/>
    <property type="project" value="UniProtKB-KW"/>
</dbReference>
<evidence type="ECO:0000256" key="12">
    <source>
        <dbReference type="ARBA" id="ARBA00023316"/>
    </source>
</evidence>
<dbReference type="GO" id="GO:0071555">
    <property type="term" value="P:cell wall organization"/>
    <property type="evidence" value="ECO:0007669"/>
    <property type="project" value="UniProtKB-KW"/>
</dbReference>
<keyword evidence="15" id="KW-0732">Signal</keyword>
<dbReference type="OrthoDB" id="9804126at2"/>
<evidence type="ECO:0000259" key="17">
    <source>
        <dbReference type="Pfam" id="PF02875"/>
    </source>
</evidence>
<keyword evidence="4 14" id="KW-0963">Cytoplasm</keyword>
<dbReference type="Gene3D" id="3.40.1190.10">
    <property type="entry name" value="Mur-like, catalytic domain"/>
    <property type="match status" value="1"/>
</dbReference>
<evidence type="ECO:0000256" key="15">
    <source>
        <dbReference type="SAM" id="SignalP"/>
    </source>
</evidence>
<dbReference type="Pfam" id="PF02875">
    <property type="entry name" value="Mur_ligase_C"/>
    <property type="match status" value="1"/>
</dbReference>
<evidence type="ECO:0000256" key="8">
    <source>
        <dbReference type="ARBA" id="ARBA00022840"/>
    </source>
</evidence>
<comment type="subcellular location">
    <subcellularLocation>
        <location evidence="1 14">Cytoplasm</location>
    </subcellularLocation>
</comment>
<reference evidence="19 20" key="1">
    <citation type="journal article" date="2015" name="Genome Announc.">
        <title>Genome sequencing of 18 francisella strains to aid in assay development and testing.</title>
        <authorList>
            <person name="Johnson S.L."/>
            <person name="Daligault H.E."/>
            <person name="Davenport K.W."/>
            <person name="Coyne S.R."/>
            <person name="Frey K.G."/>
            <person name="Koroleva G.I."/>
            <person name="Broomall S.M."/>
            <person name="Bishop-Lilly K.A."/>
            <person name="Bruce D.C."/>
            <person name="Chertkov O."/>
            <person name="Freitas T."/>
            <person name="Jaissle J."/>
            <person name="Ladner J.T."/>
            <person name="Rosenzweig C.N."/>
            <person name="Gibbons H.S."/>
            <person name="Palacios G.F."/>
            <person name="Redden C.L."/>
            <person name="Xu Y."/>
            <person name="Minogue T.D."/>
            <person name="Chain P.S."/>
        </authorList>
    </citation>
    <scope>NUCLEOTIDE SEQUENCE [LARGE SCALE GENOMIC DNA]</scope>
    <source>
        <strain evidence="19 20">GA01-2794</strain>
    </source>
</reference>
<organism evidence="19 20">
    <name type="scientific">Francisella philomiragia</name>
    <dbReference type="NCBI Taxonomy" id="28110"/>
    <lineage>
        <taxon>Bacteria</taxon>
        <taxon>Pseudomonadati</taxon>
        <taxon>Pseudomonadota</taxon>
        <taxon>Gammaproteobacteria</taxon>
        <taxon>Thiotrichales</taxon>
        <taxon>Francisellaceae</taxon>
        <taxon>Francisella</taxon>
    </lineage>
</organism>
<dbReference type="EMBL" id="CP009440">
    <property type="protein sequence ID" value="AJI53737.1"/>
    <property type="molecule type" value="Genomic_DNA"/>
</dbReference>
<feature type="domain" description="Mur ligase C-terminal" evidence="17">
    <location>
        <begin position="312"/>
        <end position="441"/>
    </location>
</feature>
<dbReference type="UniPathway" id="UPA00219"/>
<keyword evidence="6 14" id="KW-0132">Cell division</keyword>
<evidence type="ECO:0000256" key="10">
    <source>
        <dbReference type="ARBA" id="ARBA00022984"/>
    </source>
</evidence>
<keyword evidence="7 14" id="KW-0547">Nucleotide-binding</keyword>
<dbReference type="InterPro" id="IPR036615">
    <property type="entry name" value="Mur_ligase_C_dom_sf"/>
</dbReference>
<evidence type="ECO:0000259" key="16">
    <source>
        <dbReference type="Pfam" id="PF01225"/>
    </source>
</evidence>
<feature type="domain" description="Mur ligase N-terminal catalytic" evidence="16">
    <location>
        <begin position="5"/>
        <end position="103"/>
    </location>
</feature>
<dbReference type="GO" id="GO:0008763">
    <property type="term" value="F:UDP-N-acetylmuramate-L-alanine ligase activity"/>
    <property type="evidence" value="ECO:0007669"/>
    <property type="project" value="UniProtKB-UniRule"/>
</dbReference>
<dbReference type="InterPro" id="IPR013221">
    <property type="entry name" value="Mur_ligase_cen"/>
</dbReference>
<feature type="binding site" evidence="14">
    <location>
        <begin position="110"/>
        <end position="116"/>
    </location>
    <ligand>
        <name>ATP</name>
        <dbReference type="ChEBI" id="CHEBI:30616"/>
    </ligand>
</feature>
<evidence type="ECO:0000256" key="6">
    <source>
        <dbReference type="ARBA" id="ARBA00022618"/>
    </source>
</evidence>
<dbReference type="AlphaFoldDB" id="A0A0B6D611"/>
<evidence type="ECO:0000313" key="20">
    <source>
        <dbReference type="Proteomes" id="UP000031830"/>
    </source>
</evidence>
<evidence type="ECO:0000256" key="5">
    <source>
        <dbReference type="ARBA" id="ARBA00022598"/>
    </source>
</evidence>
<name>A0A0B6D611_9GAMM</name>
<evidence type="ECO:0000256" key="4">
    <source>
        <dbReference type="ARBA" id="ARBA00022490"/>
    </source>
</evidence>
<evidence type="ECO:0000256" key="3">
    <source>
        <dbReference type="ARBA" id="ARBA00012211"/>
    </source>
</evidence>
<accession>A0A0B6D611</accession>
<dbReference type="Pfam" id="PF01225">
    <property type="entry name" value="Mur_ligase"/>
    <property type="match status" value="1"/>
</dbReference>
<dbReference type="NCBIfam" id="TIGR01082">
    <property type="entry name" value="murC"/>
    <property type="match status" value="1"/>
</dbReference>
<feature type="chain" id="PRO_5002108076" description="UDP-N-acetylmuramate--L-alanine ligase" evidence="15">
    <location>
        <begin position="22"/>
        <end position="452"/>
    </location>
</feature>
<dbReference type="InterPro" id="IPR036565">
    <property type="entry name" value="Mur-like_cat_sf"/>
</dbReference>
<dbReference type="GO" id="GO:0005524">
    <property type="term" value="F:ATP binding"/>
    <property type="evidence" value="ECO:0007669"/>
    <property type="project" value="UniProtKB-UniRule"/>
</dbReference>
<keyword evidence="8 14" id="KW-0067">ATP-binding</keyword>
<keyword evidence="11 14" id="KW-0131">Cell cycle</keyword>
<dbReference type="Gene3D" id="3.40.50.720">
    <property type="entry name" value="NAD(P)-binding Rossmann-like Domain"/>
    <property type="match status" value="1"/>
</dbReference>
<dbReference type="EC" id="6.3.2.8" evidence="3 14"/>
<dbReference type="RefSeq" id="WP_044525373.1">
    <property type="nucleotide sequence ID" value="NZ_CP009440.1"/>
</dbReference>
<evidence type="ECO:0000256" key="14">
    <source>
        <dbReference type="HAMAP-Rule" id="MF_00046"/>
    </source>
</evidence>
<dbReference type="Gene3D" id="3.90.190.20">
    <property type="entry name" value="Mur ligase, C-terminal domain"/>
    <property type="match status" value="1"/>
</dbReference>
<evidence type="ECO:0000313" key="19">
    <source>
        <dbReference type="EMBL" id="AJI53737.1"/>
    </source>
</evidence>
<gene>
    <name evidence="14 19" type="primary">murC</name>
    <name evidence="19" type="ORF">LA55_49</name>
</gene>
<dbReference type="Proteomes" id="UP000031830">
    <property type="component" value="Chromosome"/>
</dbReference>
<dbReference type="SUPFAM" id="SSF53244">
    <property type="entry name" value="MurD-like peptide ligases, peptide-binding domain"/>
    <property type="match status" value="1"/>
</dbReference>
<evidence type="ECO:0000256" key="7">
    <source>
        <dbReference type="ARBA" id="ARBA00022741"/>
    </source>
</evidence>
<evidence type="ECO:0000259" key="18">
    <source>
        <dbReference type="Pfam" id="PF08245"/>
    </source>
</evidence>
<dbReference type="SUPFAM" id="SSF51984">
    <property type="entry name" value="MurCD N-terminal domain"/>
    <property type="match status" value="1"/>
</dbReference>
<dbReference type="InterPro" id="IPR050061">
    <property type="entry name" value="MurCDEF_pg_biosynth"/>
</dbReference>
<dbReference type="PANTHER" id="PTHR43445">
    <property type="entry name" value="UDP-N-ACETYLMURAMATE--L-ALANINE LIGASE-RELATED"/>
    <property type="match status" value="1"/>
</dbReference>